<evidence type="ECO:0000313" key="5">
    <source>
        <dbReference type="Proteomes" id="UP000319578"/>
    </source>
</evidence>
<reference evidence="2 5" key="3">
    <citation type="submission" date="2019-06" db="EMBL/GenBank/DDBJ databases">
        <title>Whole genome shotgun sequence of Brevibacillus reuszeri NBRC 15719.</title>
        <authorList>
            <person name="Hosoyama A."/>
            <person name="Uohara A."/>
            <person name="Ohji S."/>
            <person name="Ichikawa N."/>
        </authorList>
    </citation>
    <scope>NUCLEOTIDE SEQUENCE [LARGE SCALE GENOMIC DNA]</scope>
    <source>
        <strain evidence="2 5">NBRC 15719</strain>
    </source>
</reference>
<reference evidence="4" key="1">
    <citation type="submission" date="2015-07" db="EMBL/GenBank/DDBJ databases">
        <title>Genome sequencing project for genomic taxonomy and phylogenomics of Bacillus-like bacteria.</title>
        <authorList>
            <person name="Liu B."/>
            <person name="Wang J."/>
            <person name="Zhu Y."/>
            <person name="Liu G."/>
            <person name="Chen Q."/>
            <person name="Chen Z."/>
            <person name="Lan J."/>
            <person name="Che J."/>
            <person name="Ge C."/>
            <person name="Shi H."/>
            <person name="Pan Z."/>
            <person name="Liu X."/>
        </authorList>
    </citation>
    <scope>NUCLEOTIDE SEQUENCE [LARGE SCALE GENOMIC DNA]</scope>
    <source>
        <strain evidence="4">DSM 9887</strain>
    </source>
</reference>
<dbReference type="Proteomes" id="UP000319578">
    <property type="component" value="Unassembled WGS sequence"/>
</dbReference>
<dbReference type="RefSeq" id="WP_049742066.1">
    <property type="nucleotide sequence ID" value="NZ_BJON01000009.1"/>
</dbReference>
<evidence type="ECO:0000313" key="4">
    <source>
        <dbReference type="Proteomes" id="UP000036834"/>
    </source>
</evidence>
<dbReference type="EMBL" id="LGIQ01000011">
    <property type="protein sequence ID" value="KNB70023.1"/>
    <property type="molecule type" value="Genomic_DNA"/>
</dbReference>
<dbReference type="EMBL" id="BJON01000009">
    <property type="protein sequence ID" value="GED68603.1"/>
    <property type="molecule type" value="Genomic_DNA"/>
</dbReference>
<dbReference type="OrthoDB" id="2633733at2"/>
<gene>
    <name evidence="3" type="ORF">ADS79_29835</name>
    <name evidence="2" type="ORF">BRE01_23050</name>
</gene>
<keyword evidence="5" id="KW-1185">Reference proteome</keyword>
<accession>A0A0K9YMP5</accession>
<sequence length="337" mass="37238">MKKQTIVAVSMVALLLSAASPFTNMETPVYAAVQGEAVKAEMKTLAQLDKNVVEAAKHAMQKHAGSVPIELDKISGENADCWVISAKDNRGEVLVTKKEGKVVFVKVTLKFNEVEANLQNTVTSTLKGMDAKRTYVIDSVERINREKGNVWQFNGENISVSIDVETGKVNTASLGYTNQQMNAKVVETAQKTLKSLSNGNTSGLLPDVTLVKDTQRHWDQVWSFMDSSRTYSIIIGAKTGKVVSATIFNEFRNDNYVSDEDIPKVFAKPFYTKEKAIVALNPMMKKVFNLDLSGYNVSSKYNEYTFTKKGKPTVTASINKKGVFYDFTVTPENGLVN</sequence>
<proteinExistence type="predicted"/>
<keyword evidence="1" id="KW-0732">Signal</keyword>
<protein>
    <recommendedName>
        <fullName evidence="6">PepSY domain-containing protein</fullName>
    </recommendedName>
</protein>
<dbReference type="PATRIC" id="fig|54915.3.peg.5188"/>
<reference evidence="3" key="2">
    <citation type="submission" date="2015-07" db="EMBL/GenBank/DDBJ databases">
        <title>MeaNS - Measles Nucleotide Surveillance Program.</title>
        <authorList>
            <person name="Tran T."/>
            <person name="Druce J."/>
        </authorList>
    </citation>
    <scope>NUCLEOTIDE SEQUENCE</scope>
    <source>
        <strain evidence="3">DSM 9887</strain>
    </source>
</reference>
<feature type="signal peptide" evidence="1">
    <location>
        <begin position="1"/>
        <end position="31"/>
    </location>
</feature>
<dbReference type="AlphaFoldDB" id="A0A0K9YMP5"/>
<evidence type="ECO:0000313" key="2">
    <source>
        <dbReference type="EMBL" id="GED68603.1"/>
    </source>
</evidence>
<dbReference type="STRING" id="54915.ADS79_29835"/>
<comment type="caution">
    <text evidence="3">The sequence shown here is derived from an EMBL/GenBank/DDBJ whole genome shotgun (WGS) entry which is preliminary data.</text>
</comment>
<organism evidence="3 4">
    <name type="scientific">Brevibacillus reuszeri</name>
    <dbReference type="NCBI Taxonomy" id="54915"/>
    <lineage>
        <taxon>Bacteria</taxon>
        <taxon>Bacillati</taxon>
        <taxon>Bacillota</taxon>
        <taxon>Bacilli</taxon>
        <taxon>Bacillales</taxon>
        <taxon>Paenibacillaceae</taxon>
        <taxon>Brevibacillus</taxon>
    </lineage>
</organism>
<dbReference type="Proteomes" id="UP000036834">
    <property type="component" value="Unassembled WGS sequence"/>
</dbReference>
<name>A0A0K9YMP5_9BACL</name>
<evidence type="ECO:0000256" key="1">
    <source>
        <dbReference type="SAM" id="SignalP"/>
    </source>
</evidence>
<evidence type="ECO:0000313" key="3">
    <source>
        <dbReference type="EMBL" id="KNB70023.1"/>
    </source>
</evidence>
<evidence type="ECO:0008006" key="6">
    <source>
        <dbReference type="Google" id="ProtNLM"/>
    </source>
</evidence>
<feature type="chain" id="PRO_5005533425" description="PepSY domain-containing protein" evidence="1">
    <location>
        <begin position="32"/>
        <end position="337"/>
    </location>
</feature>